<dbReference type="AlphaFoldDB" id="A0A2S6I2M1"/>
<dbReference type="Gene3D" id="2.120.10.30">
    <property type="entry name" value="TolB, C-terminal domain"/>
    <property type="match status" value="1"/>
</dbReference>
<dbReference type="PANTHER" id="PTHR36842:SF1">
    <property type="entry name" value="PROTEIN TOLB"/>
    <property type="match status" value="1"/>
</dbReference>
<evidence type="ECO:0000313" key="2">
    <source>
        <dbReference type="EMBL" id="PPK85434.1"/>
    </source>
</evidence>
<name>A0A2S6I2M1_9BACT</name>
<dbReference type="InterPro" id="IPR011042">
    <property type="entry name" value="6-blade_b-propeller_TolB-like"/>
</dbReference>
<proteinExistence type="predicted"/>
<sequence>MKCIPLLLLTLLPWAVSSQDIGLHPPEIDWQQLRAENVRVIFPAGYETRARRVASLVDKLAVDHNRSVGDRLFDFDLVLQTPNMTVNGYVGLAPFRSEFYPTPPQRLSQLSNTDWVDLLSIHEFRHVQQTSNERRGLTRLASILQGQIGWMALSGIATPNWFTEGDAVVAETALTAGGRGRTPAFSSELRALLRNNIVHPYAKARNGSFRSLVPSHYVYGYAMTTYARERFGNDVWKPVLQEGAAYRSLLYPFSRALQRRTDLSTRELYLTTMLDLERLQDSALATRRPLVAGEPVAGGDKDIRNYRFPFVDDRGRLLALRTSYRELPAVVEVGAIDRIITHPGIQREPWLALSDRFALWTEYAQNPRYTNQNYSDLVVYELRTGRQRKLTEGGHYVSASFSPDQQRLAAVWYEALAGGPELRILDASDGTVLQRIEVAENNVAWPVFSADGERVYFLGQDYDGVAIAAWDPTSDVIETVLPRSVAPIDMLDVAADGRLVYVSGRSGVDNVYTLDPVTGVRRQLTNVAVGAYFPHLAGDTLYYATPTPQGERLHRLVPSDQEVSGTSGDDITAGIFERPAAFAAESANLPVDLVVNDYPTSNFSNTLGGIKLHSWSFNGSYVTPGVAVEFGNALNTAAMTVSGEYNFNEDRYAGGVNLTYGGLFPVIALEGQYRDRNTTVQADRTDSLQFYGQEFNQLTVGPTISLPLQWVEGNTTTTVVPSVGYQYYSIQDLEEGTLPPDFGNLSLGLRFSSLRRTAFRQVQPHLGASASVVYDRALGDVAAGERLLVRSSFYLPGIFRTHGIRLDVDAQSESAVNLYQYPDVFRYARGFTAPLNDGVYRLGANYQLPLLYPDLGILGITYFKRVRLNVFYDYSQFRLDFREELTFDEQSVGGQFYFDNVWLNAQLITVGVEAAYRLTRDVFSADTNDIQFRVLLSGSF</sequence>
<dbReference type="OrthoDB" id="9799878at2"/>
<gene>
    <name evidence="2" type="ORF">CLV84_2331</name>
</gene>
<accession>A0A2S6I2M1</accession>
<feature type="chain" id="PRO_5015758820" description="WD40 repeat protein" evidence="1">
    <location>
        <begin position="19"/>
        <end position="940"/>
    </location>
</feature>
<dbReference type="PANTHER" id="PTHR36842">
    <property type="entry name" value="PROTEIN TOLB HOMOLOG"/>
    <property type="match status" value="1"/>
</dbReference>
<dbReference type="Proteomes" id="UP000237662">
    <property type="component" value="Unassembled WGS sequence"/>
</dbReference>
<dbReference type="RefSeq" id="WP_104419935.1">
    <property type="nucleotide sequence ID" value="NZ_PTJC01000006.1"/>
</dbReference>
<evidence type="ECO:0008006" key="4">
    <source>
        <dbReference type="Google" id="ProtNLM"/>
    </source>
</evidence>
<keyword evidence="1" id="KW-0732">Signal</keyword>
<protein>
    <recommendedName>
        <fullName evidence="4">WD40 repeat protein</fullName>
    </recommendedName>
</protein>
<feature type="signal peptide" evidence="1">
    <location>
        <begin position="1"/>
        <end position="18"/>
    </location>
</feature>
<reference evidence="2 3" key="1">
    <citation type="submission" date="2018-02" db="EMBL/GenBank/DDBJ databases">
        <title>Genomic Encyclopedia of Archaeal and Bacterial Type Strains, Phase II (KMG-II): from individual species to whole genera.</title>
        <authorList>
            <person name="Goeker M."/>
        </authorList>
    </citation>
    <scope>NUCLEOTIDE SEQUENCE [LARGE SCALE GENOMIC DNA]</scope>
    <source>
        <strain evidence="2 3">DSM 29526</strain>
    </source>
</reference>
<keyword evidence="3" id="KW-1185">Reference proteome</keyword>
<dbReference type="EMBL" id="PTJC01000006">
    <property type="protein sequence ID" value="PPK85434.1"/>
    <property type="molecule type" value="Genomic_DNA"/>
</dbReference>
<dbReference type="SUPFAM" id="SSF69304">
    <property type="entry name" value="Tricorn protease N-terminal domain"/>
    <property type="match status" value="1"/>
</dbReference>
<evidence type="ECO:0000313" key="3">
    <source>
        <dbReference type="Proteomes" id="UP000237662"/>
    </source>
</evidence>
<comment type="caution">
    <text evidence="2">The sequence shown here is derived from an EMBL/GenBank/DDBJ whole genome shotgun (WGS) entry which is preliminary data.</text>
</comment>
<organism evidence="2 3">
    <name type="scientific">Neolewinella xylanilytica</name>
    <dbReference type="NCBI Taxonomy" id="1514080"/>
    <lineage>
        <taxon>Bacteria</taxon>
        <taxon>Pseudomonadati</taxon>
        <taxon>Bacteroidota</taxon>
        <taxon>Saprospiria</taxon>
        <taxon>Saprospirales</taxon>
        <taxon>Lewinellaceae</taxon>
        <taxon>Neolewinella</taxon>
    </lineage>
</organism>
<evidence type="ECO:0000256" key="1">
    <source>
        <dbReference type="SAM" id="SignalP"/>
    </source>
</evidence>